<protein>
    <recommendedName>
        <fullName evidence="2">Aldehyde dehydrogenase domain-containing protein</fullName>
    </recommendedName>
</protein>
<sequence>MAREVKETANCFSTAWERSAPKALFTQFLVEKLLNLRGHPAGLTRRKTVDQSCDAMLLKTGQIVVDGLPIPGKVL</sequence>
<dbReference type="AlphaFoldDB" id="A0AAU6Q6G7"/>
<gene>
    <name evidence="1" type="ORF">WDJ50_17435</name>
</gene>
<evidence type="ECO:0000313" key="1">
    <source>
        <dbReference type="EMBL" id="WYF46200.1"/>
    </source>
</evidence>
<dbReference type="EMBL" id="CP149783">
    <property type="protein sequence ID" value="WYF46200.1"/>
    <property type="molecule type" value="Genomic_DNA"/>
</dbReference>
<organism evidence="1">
    <name type="scientific">Deinococcus sp. VB142</name>
    <dbReference type="NCBI Taxonomy" id="3112952"/>
    <lineage>
        <taxon>Bacteria</taxon>
        <taxon>Thermotogati</taxon>
        <taxon>Deinococcota</taxon>
        <taxon>Deinococci</taxon>
        <taxon>Deinococcales</taxon>
        <taxon>Deinococcaceae</taxon>
        <taxon>Deinococcus</taxon>
    </lineage>
</organism>
<accession>A0AAU6Q6G7</accession>
<proteinExistence type="predicted"/>
<reference evidence="1" key="1">
    <citation type="submission" date="2024-03" db="EMBL/GenBank/DDBJ databases">
        <title>Deinococcus weizhi sp. nov., isolated from human skin.</title>
        <authorList>
            <person name="Wei Z."/>
            <person name="Tian F."/>
            <person name="Yang C."/>
            <person name="Xin L.T."/>
            <person name="Wen Z.J."/>
            <person name="Lan K.C."/>
            <person name="Yu L."/>
            <person name="Zhe W."/>
            <person name="Dan F.D."/>
            <person name="Jun W."/>
            <person name="Rui Z."/>
            <person name="Yong X.J."/>
            <person name="Ting Y."/>
            <person name="Wei X."/>
            <person name="Xu Z.G."/>
            <person name="Xin Z."/>
            <person name="Dong F.G."/>
            <person name="Ni X.M."/>
            <person name="Zheng M.G."/>
            <person name="Chun Y."/>
            <person name="Qian W.X."/>
        </authorList>
    </citation>
    <scope>NUCLEOTIDE SEQUENCE</scope>
    <source>
        <strain evidence="1">VB142</strain>
    </source>
</reference>
<dbReference type="RefSeq" id="WP_339097651.1">
    <property type="nucleotide sequence ID" value="NZ_CP149783.1"/>
</dbReference>
<name>A0AAU6Q6G7_9DEIO</name>
<evidence type="ECO:0008006" key="2">
    <source>
        <dbReference type="Google" id="ProtNLM"/>
    </source>
</evidence>